<evidence type="ECO:0000313" key="2">
    <source>
        <dbReference type="EMBL" id="RUA23166.1"/>
    </source>
</evidence>
<dbReference type="EMBL" id="RXHI01000002">
    <property type="protein sequence ID" value="RUA23166.1"/>
    <property type="molecule type" value="Genomic_DNA"/>
</dbReference>
<evidence type="ECO:0000256" key="1">
    <source>
        <dbReference type="SAM" id="MobiDB-lite"/>
    </source>
</evidence>
<feature type="compositionally biased region" description="Polar residues" evidence="1">
    <location>
        <begin position="97"/>
        <end position="106"/>
    </location>
</feature>
<proteinExistence type="predicted"/>
<reference evidence="2" key="1">
    <citation type="submission" date="2018-12" db="EMBL/GenBank/DDBJ databases">
        <authorList>
            <person name="Jadhav K."/>
            <person name="Kushwaha B."/>
            <person name="Jadhav I."/>
        </authorList>
    </citation>
    <scope>NUCLEOTIDE SEQUENCE [LARGE SCALE GENOMIC DNA]</scope>
    <source>
        <strain evidence="2">SBS 10</strain>
    </source>
</reference>
<gene>
    <name evidence="2" type="ORF">DSL92_01035</name>
</gene>
<accession>A0A3S0NEL2</accession>
<sequence length="276" mass="30574">MRFFHCHGLLPPQRPDRSGTPWWAAHGPTSRPRRFYAQRIRLANPPVFRPAPPGRWRALRTASGYERLIRWCCHADQALALLDDPSPAERHPRRTALSRQPSGTTYRSSRLLSRRRRAWAVELSPDGRGDGARVSVTYAMNIPAHRRPESFCVTLNDSAAIDPRRILAAIPMPTRNSAAPARCPGATRRDLGSTQRTHYCGALLATASMKMASGAPYAWHTSWQRRPAIIATSRSGGCVVMPTPHSCVLRHAAPSALRASPPRLSLPTVDAVARPR</sequence>
<dbReference type="AlphaFoldDB" id="A0A3S0NEL2"/>
<feature type="region of interest" description="Disordered" evidence="1">
    <location>
        <begin position="84"/>
        <end position="109"/>
    </location>
</feature>
<name>A0A3S0NEL2_9GAMM</name>
<comment type="caution">
    <text evidence="2">The sequence shown here is derived from an EMBL/GenBank/DDBJ whole genome shotgun (WGS) entry which is preliminary data.</text>
</comment>
<protein>
    <submittedName>
        <fullName evidence="2">Uncharacterized protein</fullName>
    </submittedName>
</protein>
<organism evidence="2">
    <name type="scientific">Billgrantia gudaonensis</name>
    <dbReference type="NCBI Taxonomy" id="376427"/>
    <lineage>
        <taxon>Bacteria</taxon>
        <taxon>Pseudomonadati</taxon>
        <taxon>Pseudomonadota</taxon>
        <taxon>Gammaproteobacteria</taxon>
        <taxon>Oceanospirillales</taxon>
        <taxon>Halomonadaceae</taxon>
        <taxon>Billgrantia</taxon>
    </lineage>
</organism>